<dbReference type="PANTHER" id="PTHR34384:SF5">
    <property type="entry name" value="L-2,3-DIAMINOPROPANOATE--CITRATE LIGASE"/>
    <property type="match status" value="1"/>
</dbReference>
<comment type="caution">
    <text evidence="2">The sequence shown here is derived from an EMBL/GenBank/DDBJ whole genome shotgun (WGS) entry which is preliminary data.</text>
</comment>
<dbReference type="STRING" id="765915.A0A1Y2I0L9"/>
<organism evidence="2 3">
    <name type="scientific">Catenaria anguillulae PL171</name>
    <dbReference type="NCBI Taxonomy" id="765915"/>
    <lineage>
        <taxon>Eukaryota</taxon>
        <taxon>Fungi</taxon>
        <taxon>Fungi incertae sedis</taxon>
        <taxon>Blastocladiomycota</taxon>
        <taxon>Blastocladiomycetes</taxon>
        <taxon>Blastocladiales</taxon>
        <taxon>Catenariaceae</taxon>
        <taxon>Catenaria</taxon>
    </lineage>
</organism>
<reference evidence="2 3" key="1">
    <citation type="submission" date="2016-07" db="EMBL/GenBank/DDBJ databases">
        <title>Pervasive Adenine N6-methylation of Active Genes in Fungi.</title>
        <authorList>
            <consortium name="DOE Joint Genome Institute"/>
            <person name="Mondo S.J."/>
            <person name="Dannebaum R.O."/>
            <person name="Kuo R.C."/>
            <person name="Labutti K."/>
            <person name="Haridas S."/>
            <person name="Kuo A."/>
            <person name="Salamov A."/>
            <person name="Ahrendt S.R."/>
            <person name="Lipzen A."/>
            <person name="Sullivan W."/>
            <person name="Andreopoulos W.B."/>
            <person name="Clum A."/>
            <person name="Lindquist E."/>
            <person name="Daum C."/>
            <person name="Ramamoorthy G.K."/>
            <person name="Gryganskyi A."/>
            <person name="Culley D."/>
            <person name="Magnuson J.K."/>
            <person name="James T.Y."/>
            <person name="O'Malley M.A."/>
            <person name="Stajich J.E."/>
            <person name="Spatafora J.W."/>
            <person name="Visel A."/>
            <person name="Grigoriev I.V."/>
        </authorList>
    </citation>
    <scope>NUCLEOTIDE SEQUENCE [LARGE SCALE GENOMIC DNA]</scope>
    <source>
        <strain evidence="2 3">PL171</strain>
    </source>
</reference>
<sequence>MHRQQCNSLAFDVPLLARCTELFTVFPSRPSHHDSSRDPHNRLAAAGLHSRYKQRTPFQNVITPLKSPTFCPPRPRQATLMAAINVLPNIGPATNELNTARNLWSAAQFATGSRLLACLVNEGLATAHLLSSRVMSGSCDPWAVLIRPASTSQQRPTAADFVTKRPESVSAATEVESRLDPTTVDAVLVPLRNVPLVLRDADLLFLKFVPWTPKRSMHQRLLSHLYQLASSNPLPTLASTPLEWESAILEGHATHPMHRTRSAAAPLSFDATKDLKPLATPEIKFFFVPRTQVHAHGTWLDSIQPHLVEYLGVACPDTHIIFPVHGMQATYVLAKYPGFTPVDASARRVPALAQASTRTVVPVDKAFVHGAHVKLSICMTITSAMRTISPYSIHNGPVMTEMAHIANQGRSVLVPVPEFASIGLRHADEQVAKTMGCILRSDPADLCPGEQLIVCGALVERDPVSRTSNVVRAFGLDSQAKRLAFFDEYATLGFAGRDFGGCQIDPSQWRKRTQGTDAEQLVDQLMAGSFQLAVARALNVHHDGSAWAVVRRELARHIPRGSELWKAWMETREVPAKAFLRMKCDGLYRDYVYEQVPNILLTGLSPNDALAFSDLAHV</sequence>
<evidence type="ECO:0000313" key="2">
    <source>
        <dbReference type="EMBL" id="ORZ40408.1"/>
    </source>
</evidence>
<evidence type="ECO:0000259" key="1">
    <source>
        <dbReference type="Pfam" id="PF04183"/>
    </source>
</evidence>
<proteinExistence type="predicted"/>
<evidence type="ECO:0000313" key="3">
    <source>
        <dbReference type="Proteomes" id="UP000193411"/>
    </source>
</evidence>
<protein>
    <submittedName>
        <fullName evidence="2">IucC family-domain-containing protein</fullName>
    </submittedName>
</protein>
<keyword evidence="3" id="KW-1185">Reference proteome</keyword>
<dbReference type="InterPro" id="IPR037455">
    <property type="entry name" value="LucA/IucC-like"/>
</dbReference>
<dbReference type="InterPro" id="IPR007310">
    <property type="entry name" value="Aerobactin_biosyn_IucA/IucC_N"/>
</dbReference>
<dbReference type="OrthoDB" id="2117718at2759"/>
<dbReference type="EMBL" id="MCFL01000003">
    <property type="protein sequence ID" value="ORZ40408.1"/>
    <property type="molecule type" value="Genomic_DNA"/>
</dbReference>
<dbReference type="AlphaFoldDB" id="A0A1Y2I0L9"/>
<name>A0A1Y2I0L9_9FUNG</name>
<dbReference type="GO" id="GO:0019290">
    <property type="term" value="P:siderophore biosynthetic process"/>
    <property type="evidence" value="ECO:0007669"/>
    <property type="project" value="InterPro"/>
</dbReference>
<dbReference type="PANTHER" id="PTHR34384">
    <property type="entry name" value="L-2,3-DIAMINOPROPANOATE--CITRATE LIGASE"/>
    <property type="match status" value="1"/>
</dbReference>
<gene>
    <name evidence="2" type="ORF">BCR44DRAFT_1482226</name>
</gene>
<dbReference type="Proteomes" id="UP000193411">
    <property type="component" value="Unassembled WGS sequence"/>
</dbReference>
<accession>A0A1Y2I0L9</accession>
<feature type="domain" description="Aerobactin siderophore biosynthesis IucA/IucC N-terminal" evidence="1">
    <location>
        <begin position="242"/>
        <end position="459"/>
    </location>
</feature>
<dbReference type="Pfam" id="PF04183">
    <property type="entry name" value="IucA_IucC"/>
    <property type="match status" value="1"/>
</dbReference>